<keyword evidence="6" id="KW-1185">Reference proteome</keyword>
<dbReference type="EMBL" id="SOCA01000007">
    <property type="protein sequence ID" value="TDU67233.1"/>
    <property type="molecule type" value="Genomic_DNA"/>
</dbReference>
<comment type="caution">
    <text evidence="5">The sequence shown here is derived from an EMBL/GenBank/DDBJ whole genome shotgun (WGS) entry which is preliminary data.</text>
</comment>
<proteinExistence type="predicted"/>
<dbReference type="Pfam" id="PF07635">
    <property type="entry name" value="PSCyt1"/>
    <property type="match status" value="1"/>
</dbReference>
<protein>
    <submittedName>
        <fullName evidence="5">Cytochrome c</fullName>
    </submittedName>
</protein>
<dbReference type="Gene3D" id="1.10.760.10">
    <property type="entry name" value="Cytochrome c-like domain"/>
    <property type="match status" value="1"/>
</dbReference>
<feature type="region of interest" description="Disordered" evidence="1">
    <location>
        <begin position="480"/>
        <end position="511"/>
    </location>
</feature>
<evidence type="ECO:0000313" key="6">
    <source>
        <dbReference type="Proteomes" id="UP000295662"/>
    </source>
</evidence>
<evidence type="ECO:0000259" key="3">
    <source>
        <dbReference type="Pfam" id="PF07587"/>
    </source>
</evidence>
<dbReference type="Pfam" id="PF07587">
    <property type="entry name" value="PSD1"/>
    <property type="match status" value="1"/>
</dbReference>
<dbReference type="InterPro" id="IPR022655">
    <property type="entry name" value="DUF1553"/>
</dbReference>
<dbReference type="InterPro" id="IPR011429">
    <property type="entry name" value="Cyt_c_Planctomycete-type"/>
</dbReference>
<dbReference type="Pfam" id="PF07583">
    <property type="entry name" value="PSCyt2"/>
    <property type="match status" value="1"/>
</dbReference>
<evidence type="ECO:0000313" key="5">
    <source>
        <dbReference type="EMBL" id="TDU67233.1"/>
    </source>
</evidence>
<evidence type="ECO:0000256" key="1">
    <source>
        <dbReference type="SAM" id="MobiDB-lite"/>
    </source>
</evidence>
<dbReference type="InterPro" id="IPR011444">
    <property type="entry name" value="DUF1549"/>
</dbReference>
<dbReference type="InterPro" id="IPR036909">
    <property type="entry name" value="Cyt_c-like_dom_sf"/>
</dbReference>
<dbReference type="GO" id="GO:0020037">
    <property type="term" value="F:heme binding"/>
    <property type="evidence" value="ECO:0007669"/>
    <property type="project" value="InterPro"/>
</dbReference>
<accession>A0A4V3FEJ3</accession>
<feature type="compositionally biased region" description="Basic and acidic residues" evidence="1">
    <location>
        <begin position="491"/>
        <end position="508"/>
    </location>
</feature>
<dbReference type="PANTHER" id="PTHR35889:SF3">
    <property type="entry name" value="F-BOX DOMAIN-CONTAINING PROTEIN"/>
    <property type="match status" value="1"/>
</dbReference>
<dbReference type="Proteomes" id="UP000295662">
    <property type="component" value="Unassembled WGS sequence"/>
</dbReference>
<feature type="domain" description="Cytochrome C Planctomycete-type" evidence="4">
    <location>
        <begin position="76"/>
        <end position="132"/>
    </location>
</feature>
<evidence type="ECO:0000259" key="4">
    <source>
        <dbReference type="Pfam" id="PF07635"/>
    </source>
</evidence>
<gene>
    <name evidence="5" type="ORF">EI77_03435</name>
</gene>
<reference evidence="5 6" key="1">
    <citation type="submission" date="2019-03" db="EMBL/GenBank/DDBJ databases">
        <title>Genomic Encyclopedia of Archaeal and Bacterial Type Strains, Phase II (KMG-II): from individual species to whole genera.</title>
        <authorList>
            <person name="Goeker M."/>
        </authorList>
    </citation>
    <scope>NUCLEOTIDE SEQUENCE [LARGE SCALE GENOMIC DNA]</scope>
    <source>
        <strain evidence="5 6">ATCC 25309</strain>
    </source>
</reference>
<organism evidence="5 6">
    <name type="scientific">Prosthecobacter fusiformis</name>
    <dbReference type="NCBI Taxonomy" id="48464"/>
    <lineage>
        <taxon>Bacteria</taxon>
        <taxon>Pseudomonadati</taxon>
        <taxon>Verrucomicrobiota</taxon>
        <taxon>Verrucomicrobiia</taxon>
        <taxon>Verrucomicrobiales</taxon>
        <taxon>Verrucomicrobiaceae</taxon>
        <taxon>Prosthecobacter</taxon>
    </lineage>
</organism>
<sequence>MGIHACNAHAFEQTPPCSGEIPAGQRAYIPGSVFTFFAMTSRLFILLAMTAAAASAAPTGKLRYNRDIRPILSDNCFACHGPDKNHREADLRLDVREAAMEMNAILPGNPDKSSIMERIHTHDEEDVMPPPESKKTLTDAQKQMLAEWIRQGAEYEPHWAYTPLVRPELPEGKKGHPIDAYVQNALEGKGISPAPLADARTILRRLSLDLVGLPPTPQEVENFELTFARDPQRTVQIWTKRLMKSPHFGERWAAWWLDVARFADTVGFHGDQNQRIFPYRDYVIAAFNSNKKFDRFTEEQLAGDLLPNPTTEQLVASGFNRLNMMTREGGAQAKEYLSKYQADRVRTVGGAWLGATLGCAECHDHKFDPYTARDFYSMSAYFADVKQFGVYGSYRYSPIEELAGWTNEYPFPPEILVDSPYLKTRLEKLTTQMNQMALKAVQKAPKEGVKSWVQNTLTTLEARPEIWFTLPSNVRTELAPVSKKGAAKAKPKADAAKPDAPKPVDESKITQQQDGRLLISAKAAQNTTMVFTATEDTRIAAVRLELLPDAAHQDSIELNGTATGMTVMPAFSYRPAGDKKDRALAVFQADADVKAPRYLGTQEQPGVTGGWKTSMKETKMPHSSVWLLDETAELKAGETFTVRLPSHSVGCLRISLAAVAPPTPLAQDWVEPLVSDLKKETLKSPLLAQAWMRQSGQAAPETKAAWKNLHAQAVECTGGKTWTQVTVAVKEPLTIRRLPRGNWMDETGEICPPSPPGFLTGKLEENAGRQTRLDLAHWLTSPENPLTARTFVNRLWKQFFGIGLSQAVDDLGAQGETPSHPELLDWLAVEFRESGWDIQHVMRLIVSSHTYLQDSRTRPELKDLDPGNRLLAFQNPRRLDAEFVRDNALFASGLLNLDIGGPSVKPYQPGGYYENIQFPSRDYIASTDDRQWRRGVYMHWQRTFLHPMLANFDAPARDECTATRNVSNTPQQALTLLNDPTFVEAARTLAEKLPQGADEARLETIFLRTLARKPKAGEMQSLLGFLKSQREVYQAAPEDAEKLLSAGLRPRPSGDLAEMAAWTSVCRVVLNLHEMITRY</sequence>
<feature type="domain" description="DUF1549" evidence="2">
    <location>
        <begin position="177"/>
        <end position="386"/>
    </location>
</feature>
<dbReference type="SUPFAM" id="SSF46626">
    <property type="entry name" value="Cytochrome c"/>
    <property type="match status" value="1"/>
</dbReference>
<feature type="domain" description="DUF1553" evidence="3">
    <location>
        <begin position="771"/>
        <end position="1025"/>
    </location>
</feature>
<dbReference type="PANTHER" id="PTHR35889">
    <property type="entry name" value="CYCLOINULO-OLIGOSACCHARIDE FRUCTANOTRANSFERASE-RELATED"/>
    <property type="match status" value="1"/>
</dbReference>
<name>A0A4V3FEJ3_9BACT</name>
<dbReference type="AlphaFoldDB" id="A0A4V3FEJ3"/>
<dbReference type="GO" id="GO:0009055">
    <property type="term" value="F:electron transfer activity"/>
    <property type="evidence" value="ECO:0007669"/>
    <property type="project" value="InterPro"/>
</dbReference>
<evidence type="ECO:0000259" key="2">
    <source>
        <dbReference type="Pfam" id="PF07583"/>
    </source>
</evidence>